<gene>
    <name evidence="3" type="ORF">ADUPG1_003995</name>
</gene>
<dbReference type="Proteomes" id="UP001057375">
    <property type="component" value="Unassembled WGS sequence"/>
</dbReference>
<organism evidence="3 4">
    <name type="scientific">Aduncisulcus paluster</name>
    <dbReference type="NCBI Taxonomy" id="2918883"/>
    <lineage>
        <taxon>Eukaryota</taxon>
        <taxon>Metamonada</taxon>
        <taxon>Carpediemonas-like organisms</taxon>
        <taxon>Aduncisulcus</taxon>
    </lineage>
</organism>
<comment type="caution">
    <text evidence="3">The sequence shown here is derived from an EMBL/GenBank/DDBJ whole genome shotgun (WGS) entry which is preliminary data.</text>
</comment>
<sequence>MIARNAIRDIEILAHKLAGAAGNLRVQQVQKPAKELELAVREDKITDDLLKNFEESLSKYIETVKVLEEPEQTFEAVAYDAEAVDKVLGEIEALISSSDVVDEGLVVEIERLLTGNVDQMVVSELKNSLQGFDYRKAEKQLRKFVAIWIQNILKIKYVVSMKDNES</sequence>
<reference evidence="3" key="1">
    <citation type="submission" date="2022-03" db="EMBL/GenBank/DDBJ databases">
        <title>Draft genome sequence of Aduncisulcus paluster, a free-living microaerophilic Fornicata.</title>
        <authorList>
            <person name="Yuyama I."/>
            <person name="Kume K."/>
            <person name="Tamura T."/>
            <person name="Inagaki Y."/>
            <person name="Hashimoto T."/>
        </authorList>
    </citation>
    <scope>NUCLEOTIDE SEQUENCE</scope>
    <source>
        <strain evidence="3">NY0171</strain>
    </source>
</reference>
<name>A0ABQ5JU03_9EUKA</name>
<keyword evidence="1" id="KW-0597">Phosphoprotein</keyword>
<dbReference type="EMBL" id="BQXS01005678">
    <property type="protein sequence ID" value="GKT13806.1"/>
    <property type="molecule type" value="Genomic_DNA"/>
</dbReference>
<dbReference type="Gene3D" id="1.20.120.160">
    <property type="entry name" value="HPT domain"/>
    <property type="match status" value="1"/>
</dbReference>
<feature type="domain" description="HPt" evidence="2">
    <location>
        <begin position="1"/>
        <end position="67"/>
    </location>
</feature>
<dbReference type="SUPFAM" id="SSF47226">
    <property type="entry name" value="Histidine-containing phosphotransfer domain, HPT domain"/>
    <property type="match status" value="1"/>
</dbReference>
<accession>A0ABQ5JU03</accession>
<feature type="non-terminal residue" evidence="3">
    <location>
        <position position="166"/>
    </location>
</feature>
<feature type="modified residue" description="Phosphohistidine" evidence="1">
    <location>
        <position position="15"/>
    </location>
</feature>
<evidence type="ECO:0000256" key="1">
    <source>
        <dbReference type="PROSITE-ProRule" id="PRU00110"/>
    </source>
</evidence>
<protein>
    <recommendedName>
        <fullName evidence="2">HPt domain-containing protein</fullName>
    </recommendedName>
</protein>
<dbReference type="PROSITE" id="PS50894">
    <property type="entry name" value="HPT"/>
    <property type="match status" value="1"/>
</dbReference>
<dbReference type="InterPro" id="IPR036641">
    <property type="entry name" value="HPT_dom_sf"/>
</dbReference>
<proteinExistence type="predicted"/>
<dbReference type="InterPro" id="IPR008207">
    <property type="entry name" value="Sig_transdc_His_kin_Hpt_dom"/>
</dbReference>
<evidence type="ECO:0000313" key="4">
    <source>
        <dbReference type="Proteomes" id="UP001057375"/>
    </source>
</evidence>
<evidence type="ECO:0000313" key="3">
    <source>
        <dbReference type="EMBL" id="GKT13806.1"/>
    </source>
</evidence>
<evidence type="ECO:0000259" key="2">
    <source>
        <dbReference type="PROSITE" id="PS50894"/>
    </source>
</evidence>
<keyword evidence="4" id="KW-1185">Reference proteome</keyword>